<keyword evidence="1" id="KW-1133">Transmembrane helix</keyword>
<feature type="transmembrane region" description="Helical" evidence="1">
    <location>
        <begin position="195"/>
        <end position="211"/>
    </location>
</feature>
<dbReference type="InterPro" id="IPR046278">
    <property type="entry name" value="DUF6311"/>
</dbReference>
<keyword evidence="1" id="KW-0812">Transmembrane</keyword>
<feature type="transmembrane region" description="Helical" evidence="1">
    <location>
        <begin position="416"/>
        <end position="433"/>
    </location>
</feature>
<feature type="transmembrane region" description="Helical" evidence="1">
    <location>
        <begin position="171"/>
        <end position="188"/>
    </location>
</feature>
<reference evidence="3 4" key="1">
    <citation type="journal article" date="2017" name="BMC Genomics">
        <title>Genomic analysis of methanogenic archaea reveals a shift towards energy conservation.</title>
        <authorList>
            <person name="Gilmore S.P."/>
            <person name="Henske J.K."/>
            <person name="Sexton J.A."/>
            <person name="Solomon K.V."/>
            <person name="Seppala S."/>
            <person name="Yoo J.I."/>
            <person name="Huyett L.M."/>
            <person name="Pressman A."/>
            <person name="Cogan J.Z."/>
            <person name="Kivenson V."/>
            <person name="Peng X."/>
            <person name="Tan Y."/>
            <person name="Valentine D.L."/>
            <person name="O'Malley M.A."/>
        </authorList>
    </citation>
    <scope>NUCLEOTIDE SEQUENCE [LARGE SCALE GENOMIC DNA]</scope>
    <source>
        <strain evidence="3 4">MC-15</strain>
    </source>
</reference>
<evidence type="ECO:0000313" key="3">
    <source>
        <dbReference type="EMBL" id="PAV11466.1"/>
    </source>
</evidence>
<feature type="transmembrane region" description="Helical" evidence="1">
    <location>
        <begin position="359"/>
        <end position="378"/>
    </location>
</feature>
<dbReference type="OrthoDB" id="133778at2157"/>
<dbReference type="AlphaFoldDB" id="A0A2A2HQB7"/>
<evidence type="ECO:0000259" key="2">
    <source>
        <dbReference type="Pfam" id="PF19830"/>
    </source>
</evidence>
<comment type="caution">
    <text evidence="3">The sequence shown here is derived from an EMBL/GenBank/DDBJ whole genome shotgun (WGS) entry which is preliminary data.</text>
</comment>
<sequence length="738" mass="83968">MISGTPKWLKKHLINSQILNFSTKSLKEHASVLTLYTLLTFILTYPVVFNIRNHIPGDGDAFQWIRILWYMPVAIFNPGLTKLTHDYLIFYPDGIPASPFQSAFNQILSYILSSIMEIHVIYTILWLFSFIFGAYGAYLLVRYLTNDRISSFIAGIVFAFSPYHFVHSLGHFGATSIEWIPFCALYLMKMFKEGGVRNSFFAGIFFILVAMSDLQYMVFMGIFVMLLFTYEIYMFLMRRKGDSKEITSYKEILKQTFCKYTLFGFVSFIGIIPLTLENILTATSGDNFLKLGSSEAVMYSADLLSFFLPSVLHPVFGNITTNIYSNFSGNISENTMFIGYTVIFLSLFAAHRLKGNKYVKFWLIAALSFSLISLGPLLHVNGNTSFTEFNTTVPLPYLVLYHVIPFLDNCRTTGRFFVIASLSFAVLMGYGTTELLKSNRINKKVSAIVITGFIIFEYLAVPVSLSPVDEPSFYKEISQDKGNYALLEIPATKDYLAGSTIIYYQTIHGKPVVGNWAARYPSTARDFELKTPVVRELTYLQPFTADILDQNIDEVGTSILNYYNISYIILHTNYMNDEDIDFVEKLIQKTLNTERKTYEEDSLIVYHVKKEPLKSFLILKDGWNELENISGKPTRWISDNATILIHSDSVRNATLNIQAFSFYSPRTLEVYNNEDLQGRQAITTDFSSISIPISLKKGDNLILLHVPEGSESPSEIPELNSKDDNRKLSIAVQKIQLT</sequence>
<feature type="transmembrane region" description="Helical" evidence="1">
    <location>
        <begin position="30"/>
        <end position="49"/>
    </location>
</feature>
<feature type="transmembrane region" description="Helical" evidence="1">
    <location>
        <begin position="120"/>
        <end position="141"/>
    </location>
</feature>
<feature type="transmembrane region" description="Helical" evidence="1">
    <location>
        <begin position="217"/>
        <end position="236"/>
    </location>
</feature>
<dbReference type="Proteomes" id="UP000218164">
    <property type="component" value="Unassembled WGS sequence"/>
</dbReference>
<evidence type="ECO:0000313" key="4">
    <source>
        <dbReference type="Proteomes" id="UP000218164"/>
    </source>
</evidence>
<gene>
    <name evidence="3" type="ORF">ASJ81_00215</name>
</gene>
<proteinExistence type="predicted"/>
<feature type="transmembrane region" description="Helical" evidence="1">
    <location>
        <begin position="61"/>
        <end position="80"/>
    </location>
</feature>
<dbReference type="Pfam" id="PF19830">
    <property type="entry name" value="DUF6311"/>
    <property type="match status" value="1"/>
</dbReference>
<dbReference type="EMBL" id="LMVP01000516">
    <property type="protein sequence ID" value="PAV11466.1"/>
    <property type="molecule type" value="Genomic_DNA"/>
</dbReference>
<protein>
    <recommendedName>
        <fullName evidence="2">DUF6311 domain-containing protein</fullName>
    </recommendedName>
</protein>
<feature type="transmembrane region" description="Helical" evidence="1">
    <location>
        <begin position="257"/>
        <end position="276"/>
    </location>
</feature>
<accession>A0A2A2HQB7</accession>
<feature type="transmembrane region" description="Helical" evidence="1">
    <location>
        <begin position="445"/>
        <end position="465"/>
    </location>
</feature>
<evidence type="ECO:0000256" key="1">
    <source>
        <dbReference type="SAM" id="Phobius"/>
    </source>
</evidence>
<feature type="domain" description="DUF6311" evidence="2">
    <location>
        <begin position="89"/>
        <end position="437"/>
    </location>
</feature>
<keyword evidence="1" id="KW-0472">Membrane</keyword>
<keyword evidence="4" id="KW-1185">Reference proteome</keyword>
<feature type="transmembrane region" description="Helical" evidence="1">
    <location>
        <begin position="337"/>
        <end position="353"/>
    </location>
</feature>
<organism evidence="3 4">
    <name type="scientific">Methanosarcina spelaei</name>
    <dbReference type="NCBI Taxonomy" id="1036679"/>
    <lineage>
        <taxon>Archaea</taxon>
        <taxon>Methanobacteriati</taxon>
        <taxon>Methanobacteriota</taxon>
        <taxon>Stenosarchaea group</taxon>
        <taxon>Methanomicrobia</taxon>
        <taxon>Methanosarcinales</taxon>
        <taxon>Methanosarcinaceae</taxon>
        <taxon>Methanosarcina</taxon>
    </lineage>
</organism>
<name>A0A2A2HQB7_9EURY</name>
<feature type="transmembrane region" description="Helical" evidence="1">
    <location>
        <begin position="148"/>
        <end position="165"/>
    </location>
</feature>